<dbReference type="GO" id="GO:0003730">
    <property type="term" value="F:mRNA 3'-UTR binding"/>
    <property type="evidence" value="ECO:0007669"/>
    <property type="project" value="TreeGrafter"/>
</dbReference>
<name>A0A813WUR1_9BILA</name>
<comment type="caution">
    <text evidence="8">The sequence shown here is derived from an EMBL/GenBank/DDBJ whole genome shotgun (WGS) entry which is preliminary data.</text>
</comment>
<feature type="compositionally biased region" description="Low complexity" evidence="6">
    <location>
        <begin position="48"/>
        <end position="60"/>
    </location>
</feature>
<dbReference type="InterPro" id="IPR016024">
    <property type="entry name" value="ARM-type_fold"/>
</dbReference>
<dbReference type="InterPro" id="IPR033712">
    <property type="entry name" value="Pumilio_RNA-bd"/>
</dbReference>
<dbReference type="EMBL" id="CAJNOC010001424">
    <property type="protein sequence ID" value="CAF0863631.1"/>
    <property type="molecule type" value="Genomic_DNA"/>
</dbReference>
<evidence type="ECO:0000256" key="4">
    <source>
        <dbReference type="ARBA" id="ARBA00022884"/>
    </source>
</evidence>
<dbReference type="CDD" id="cd07920">
    <property type="entry name" value="Pumilio"/>
    <property type="match status" value="1"/>
</dbReference>
<protein>
    <recommendedName>
        <fullName evidence="7">PUM-HD domain-containing protein</fullName>
    </recommendedName>
</protein>
<dbReference type="PANTHER" id="PTHR12537">
    <property type="entry name" value="RNA BINDING PROTEIN PUMILIO-RELATED"/>
    <property type="match status" value="1"/>
</dbReference>
<feature type="repeat" description="Pumilio" evidence="5">
    <location>
        <begin position="789"/>
        <end position="824"/>
    </location>
</feature>
<evidence type="ECO:0000256" key="3">
    <source>
        <dbReference type="ARBA" id="ARBA00022737"/>
    </source>
</evidence>
<dbReference type="InterPro" id="IPR033133">
    <property type="entry name" value="PUM-HD"/>
</dbReference>
<comment type="subcellular location">
    <subcellularLocation>
        <location evidence="1">Cytoplasm</location>
    </subcellularLocation>
</comment>
<gene>
    <name evidence="8" type="ORF">OXX778_LOCUS9565</name>
</gene>
<evidence type="ECO:0000256" key="1">
    <source>
        <dbReference type="ARBA" id="ARBA00004496"/>
    </source>
</evidence>
<evidence type="ECO:0000313" key="8">
    <source>
        <dbReference type="EMBL" id="CAF0863631.1"/>
    </source>
</evidence>
<dbReference type="FunFam" id="1.25.10.10:FF:000004">
    <property type="entry name" value="Pumilio homolog 1 isoform 2"/>
    <property type="match status" value="1"/>
</dbReference>
<feature type="repeat" description="Pumilio" evidence="5">
    <location>
        <begin position="717"/>
        <end position="752"/>
    </location>
</feature>
<dbReference type="Gene3D" id="1.25.10.10">
    <property type="entry name" value="Leucine-rich Repeat Variant"/>
    <property type="match status" value="1"/>
</dbReference>
<dbReference type="InterPro" id="IPR011989">
    <property type="entry name" value="ARM-like"/>
</dbReference>
<feature type="repeat" description="Pumilio" evidence="5">
    <location>
        <begin position="645"/>
        <end position="680"/>
    </location>
</feature>
<evidence type="ECO:0000313" key="9">
    <source>
        <dbReference type="Proteomes" id="UP000663879"/>
    </source>
</evidence>
<feature type="compositionally biased region" description="Basic residues" evidence="6">
    <location>
        <begin position="74"/>
        <end position="87"/>
    </location>
</feature>
<dbReference type="Pfam" id="PF00806">
    <property type="entry name" value="PUF"/>
    <property type="match status" value="8"/>
</dbReference>
<organism evidence="8 9">
    <name type="scientific">Brachionus calyciflorus</name>
    <dbReference type="NCBI Taxonomy" id="104777"/>
    <lineage>
        <taxon>Eukaryota</taxon>
        <taxon>Metazoa</taxon>
        <taxon>Spiralia</taxon>
        <taxon>Gnathifera</taxon>
        <taxon>Rotifera</taxon>
        <taxon>Eurotatoria</taxon>
        <taxon>Monogononta</taxon>
        <taxon>Pseudotrocha</taxon>
        <taxon>Ploima</taxon>
        <taxon>Brachionidae</taxon>
        <taxon>Brachionus</taxon>
    </lineage>
</organism>
<dbReference type="GO" id="GO:0005737">
    <property type="term" value="C:cytoplasm"/>
    <property type="evidence" value="ECO:0007669"/>
    <property type="project" value="UniProtKB-SubCell"/>
</dbReference>
<dbReference type="AlphaFoldDB" id="A0A813WUR1"/>
<dbReference type="OrthoDB" id="668540at2759"/>
<dbReference type="Proteomes" id="UP000663879">
    <property type="component" value="Unassembled WGS sequence"/>
</dbReference>
<evidence type="ECO:0000256" key="6">
    <source>
        <dbReference type="SAM" id="MobiDB-lite"/>
    </source>
</evidence>
<dbReference type="PROSITE" id="PS50302">
    <property type="entry name" value="PUM"/>
    <property type="match status" value="8"/>
</dbReference>
<evidence type="ECO:0000259" key="7">
    <source>
        <dbReference type="PROSITE" id="PS50303"/>
    </source>
</evidence>
<feature type="repeat" description="Pumilio" evidence="5">
    <location>
        <begin position="609"/>
        <end position="644"/>
    </location>
</feature>
<dbReference type="PANTHER" id="PTHR12537:SF12">
    <property type="entry name" value="MATERNAL PROTEIN PUMILIO"/>
    <property type="match status" value="1"/>
</dbReference>
<dbReference type="SUPFAM" id="SSF48371">
    <property type="entry name" value="ARM repeat"/>
    <property type="match status" value="1"/>
</dbReference>
<keyword evidence="4" id="KW-0694">RNA-binding</keyword>
<keyword evidence="3" id="KW-0677">Repeat</keyword>
<keyword evidence="9" id="KW-1185">Reference proteome</keyword>
<dbReference type="InterPro" id="IPR001313">
    <property type="entry name" value="Pumilio_RNA-bd_rpt"/>
</dbReference>
<dbReference type="GO" id="GO:0005634">
    <property type="term" value="C:nucleus"/>
    <property type="evidence" value="ECO:0007669"/>
    <property type="project" value="TreeGrafter"/>
</dbReference>
<dbReference type="GO" id="GO:0010608">
    <property type="term" value="P:post-transcriptional regulation of gene expression"/>
    <property type="evidence" value="ECO:0007669"/>
    <property type="project" value="TreeGrafter"/>
</dbReference>
<sequence>MNGKQELILNKAQKKYSVFGTQLQKKKRKKFFSKILVNILFNQVYKVPSSSSSSNTTTPNQHTTEQIKNEPKWSHHQQQLHHHHHNHNNNNNSNHYNHHQHQQEVDKKMWESNQLINDWSAQFDHTVSQPIPMQKRPVLNSLSDQTNGGLLSPKSAENLGLKLVNYILEDNSPSVKELENRLKNVRILNDEPNKVQSTTTTSTSKKPIEHHQSVHQQVHQYEQEQPIVNQYPVSYQDPTNANTQIQYHLANAAAAAAAAAVNQQQQQQFNQPQYFQDPYLGIPIQPYLPNYYNIAAHNLMYHQLQQQQQQQQQLGQQINQQLGTSPSNQGINLMKNGRLSPVGGLSQDNQTPTYQTAQSNFSYYPEQNYRNPSTAGVRLISPMLINASNQNFTPSSSLGSTAGTLFTPSMAAAAAAANNFTYGIATSPATNTLNILQQQSTANSTALSPPPTQSNNTLSGSQNSLFENMYPNYSTPSSLYTQAPGSGRKISISNSIQFQNLYQNRQAYSNLLNSNSNNSSTATLTPNTTMNTPNQPNGINVLLNQQDSKLAQNRSRLLEDFRTNRQPHLQLRDIINHFVEFSMDQHGSRFIQQKLERASPAEKDLVFREILPSSHLLMTDVFGNYVIQKFFEHGSPEHKAAFASKLRGNVLSLALQMYGCRVIQKALESISSEQQIEMARELEGNIVKCIEDQNGNHVIQKCIECCNPKAIDFIVSDVLKQVYHLSTHPYGCRVIQRILEHCDLEQTKPILDELHSCTERLVQDQYGNYVIQHVLEHGNQEDKSSIINELKGRVLILSQHKFASNVIEKCVTHANRAERAALIEEVCAGSDTTSNCSLYTMMKDQYANYVVQKMIDVAEPAQRKVLMHKIRPHIHSLRKFTYGKHILAKLEKYLLKNQDFGAMAIPNGNQTSPLGNSIQHHHHHQMNHHHMNSFANNVLHYE</sequence>
<feature type="region of interest" description="Disordered" evidence="6">
    <location>
        <begin position="440"/>
        <end position="467"/>
    </location>
</feature>
<dbReference type="SMART" id="SM00025">
    <property type="entry name" value="Pumilio"/>
    <property type="match status" value="8"/>
</dbReference>
<feature type="repeat" description="Pumilio" evidence="5">
    <location>
        <begin position="753"/>
        <end position="788"/>
    </location>
</feature>
<feature type="repeat" description="Pumilio" evidence="5">
    <location>
        <begin position="681"/>
        <end position="716"/>
    </location>
</feature>
<feature type="domain" description="PUM-HD" evidence="7">
    <location>
        <begin position="553"/>
        <end position="894"/>
    </location>
</feature>
<proteinExistence type="predicted"/>
<reference evidence="8" key="1">
    <citation type="submission" date="2021-02" db="EMBL/GenBank/DDBJ databases">
        <authorList>
            <person name="Nowell W R."/>
        </authorList>
    </citation>
    <scope>NUCLEOTIDE SEQUENCE</scope>
    <source>
        <strain evidence="8">Ploen Becks lab</strain>
    </source>
</reference>
<dbReference type="PROSITE" id="PS50303">
    <property type="entry name" value="PUM_HD"/>
    <property type="match status" value="1"/>
</dbReference>
<keyword evidence="2" id="KW-0963">Cytoplasm</keyword>
<evidence type="ECO:0000256" key="2">
    <source>
        <dbReference type="ARBA" id="ARBA00022490"/>
    </source>
</evidence>
<feature type="repeat" description="Pumilio" evidence="5">
    <location>
        <begin position="573"/>
        <end position="608"/>
    </location>
</feature>
<evidence type="ECO:0000256" key="5">
    <source>
        <dbReference type="PROSITE-ProRule" id="PRU00317"/>
    </source>
</evidence>
<feature type="region of interest" description="Disordered" evidence="6">
    <location>
        <begin position="48"/>
        <end position="107"/>
    </location>
</feature>
<feature type="repeat" description="Pumilio" evidence="5">
    <location>
        <begin position="831"/>
        <end position="868"/>
    </location>
</feature>
<accession>A0A813WUR1</accession>